<dbReference type="InterPro" id="IPR050570">
    <property type="entry name" value="Cell_wall_metabolism_enzyme"/>
</dbReference>
<feature type="compositionally biased region" description="Basic and acidic residues" evidence="1">
    <location>
        <begin position="115"/>
        <end position="144"/>
    </location>
</feature>
<dbReference type="eggNOG" id="COG0739">
    <property type="taxonomic scope" value="Bacteria"/>
</dbReference>
<dbReference type="EMBL" id="CP001034">
    <property type="protein sequence ID" value="ACB86384.1"/>
    <property type="molecule type" value="Genomic_DNA"/>
</dbReference>
<dbReference type="SUPFAM" id="SSF51261">
    <property type="entry name" value="Duplicated hybrid motif"/>
    <property type="match status" value="1"/>
</dbReference>
<sequence>MHKVRQFIRNLVAYLKRIPKKTALIGVYGVIVVILIAFLLFRVFASPDPSIPEADLEEEEKPGSIDVEEIFDSAAEEDSSSVKEDYEQDNSVTMDIGGEEEFDSKVGEASEEDKFESYQERDKDNHEKEEQEKSAAESEEKEQAVEVTSAQDVPEALWPVTGDILTTHGELYQVNNQYRFHNGIDIKAPEGEEVKAAWDGVVETVSEDTSLGLKMVIASDGFSATYANLESLEVEEGQQVYQGEEIGIVGTTAELDASEGSYLHFSVLIDDRSIDPKQVLPDDSH</sequence>
<dbReference type="RefSeq" id="WP_012449216.1">
    <property type="nucleotide sequence ID" value="NC_010718.1"/>
</dbReference>
<dbReference type="KEGG" id="nth:Nther_2837"/>
<reference evidence="4 5" key="2">
    <citation type="journal article" date="2011" name="J. Bacteriol.">
        <title>Complete genome sequence of the anaerobic, halophilic alkalithermophile Natranaerobius thermophilus JW/NM-WN-LF.</title>
        <authorList>
            <person name="Zhao B."/>
            <person name="Mesbah N.M."/>
            <person name="Dalin E."/>
            <person name="Goodwin L."/>
            <person name="Nolan M."/>
            <person name="Pitluck S."/>
            <person name="Chertkov O."/>
            <person name="Brettin T.S."/>
            <person name="Han J."/>
            <person name="Larimer F.W."/>
            <person name="Land M.L."/>
            <person name="Hauser L."/>
            <person name="Kyrpides N."/>
            <person name="Wiegel J."/>
        </authorList>
    </citation>
    <scope>NUCLEOTIDE SEQUENCE [LARGE SCALE GENOMIC DNA]</scope>
    <source>
        <strain evidence="5">ATCC BAA-1301 / DSM 18059 / JW/NM-WN-LF</strain>
    </source>
</reference>
<organism evidence="4 5">
    <name type="scientific">Natranaerobius thermophilus (strain ATCC BAA-1301 / DSM 18059 / JW/NM-WN-LF)</name>
    <dbReference type="NCBI Taxonomy" id="457570"/>
    <lineage>
        <taxon>Bacteria</taxon>
        <taxon>Bacillati</taxon>
        <taxon>Bacillota</taxon>
        <taxon>Clostridia</taxon>
        <taxon>Natranaerobiales</taxon>
        <taxon>Natranaerobiaceae</taxon>
        <taxon>Natranaerobius</taxon>
    </lineage>
</organism>
<feature type="compositionally biased region" description="Acidic residues" evidence="1">
    <location>
        <begin position="54"/>
        <end position="79"/>
    </location>
</feature>
<dbReference type="Pfam" id="PF01551">
    <property type="entry name" value="Peptidase_M23"/>
    <property type="match status" value="1"/>
</dbReference>
<dbReference type="InParanoid" id="B2A3F5"/>
<evidence type="ECO:0000313" key="5">
    <source>
        <dbReference type="Proteomes" id="UP000001683"/>
    </source>
</evidence>
<dbReference type="OrthoDB" id="9801106at2"/>
<dbReference type="InterPro" id="IPR011055">
    <property type="entry name" value="Dup_hybrid_motif"/>
</dbReference>
<keyword evidence="2" id="KW-1133">Transmembrane helix</keyword>
<dbReference type="InterPro" id="IPR016047">
    <property type="entry name" value="M23ase_b-sheet_dom"/>
</dbReference>
<dbReference type="PANTHER" id="PTHR21666:SF270">
    <property type="entry name" value="MUREIN HYDROLASE ACTIVATOR ENVC"/>
    <property type="match status" value="1"/>
</dbReference>
<accession>B2A3F5</accession>
<dbReference type="Gene3D" id="2.70.70.10">
    <property type="entry name" value="Glucose Permease (Domain IIA)"/>
    <property type="match status" value="1"/>
</dbReference>
<dbReference type="HOGENOM" id="CLU_976009_0_0_9"/>
<dbReference type="AlphaFoldDB" id="B2A3F5"/>
<feature type="region of interest" description="Disordered" evidence="1">
    <location>
        <begin position="53"/>
        <end position="152"/>
    </location>
</feature>
<keyword evidence="5" id="KW-1185">Reference proteome</keyword>
<evidence type="ECO:0000256" key="2">
    <source>
        <dbReference type="SAM" id="Phobius"/>
    </source>
</evidence>
<keyword evidence="2" id="KW-0472">Membrane</keyword>
<dbReference type="PANTHER" id="PTHR21666">
    <property type="entry name" value="PEPTIDASE-RELATED"/>
    <property type="match status" value="1"/>
</dbReference>
<name>B2A3F5_NATTJ</name>
<reference evidence="4 5" key="1">
    <citation type="submission" date="2008-04" db="EMBL/GenBank/DDBJ databases">
        <title>Complete sequence of chromosome of Natranaerobius thermophilus JW/NM-WN-LF.</title>
        <authorList>
            <consortium name="US DOE Joint Genome Institute"/>
            <person name="Copeland A."/>
            <person name="Lucas S."/>
            <person name="Lapidus A."/>
            <person name="Glavina del Rio T."/>
            <person name="Dalin E."/>
            <person name="Tice H."/>
            <person name="Bruce D."/>
            <person name="Goodwin L."/>
            <person name="Pitluck S."/>
            <person name="Chertkov O."/>
            <person name="Brettin T."/>
            <person name="Detter J.C."/>
            <person name="Han C."/>
            <person name="Kuske C.R."/>
            <person name="Schmutz J."/>
            <person name="Larimer F."/>
            <person name="Land M."/>
            <person name="Hauser L."/>
            <person name="Kyrpides N."/>
            <person name="Lykidis A."/>
            <person name="Mesbah N.M."/>
            <person name="Wiegel J."/>
        </authorList>
    </citation>
    <scope>NUCLEOTIDE SEQUENCE [LARGE SCALE GENOMIC DNA]</scope>
    <source>
        <strain evidence="5">ATCC BAA-1301 / DSM 18059 / JW/NM-WN-LF</strain>
    </source>
</reference>
<dbReference type="STRING" id="457570.Nther_2837"/>
<dbReference type="CDD" id="cd12797">
    <property type="entry name" value="M23_peptidase"/>
    <property type="match status" value="1"/>
</dbReference>
<gene>
    <name evidence="4" type="ordered locus">Nther_2837</name>
</gene>
<keyword evidence="2" id="KW-0812">Transmembrane</keyword>
<dbReference type="Proteomes" id="UP000001683">
    <property type="component" value="Chromosome"/>
</dbReference>
<proteinExistence type="predicted"/>
<evidence type="ECO:0000256" key="1">
    <source>
        <dbReference type="SAM" id="MobiDB-lite"/>
    </source>
</evidence>
<feature type="domain" description="M23ase beta-sheet core" evidence="3">
    <location>
        <begin position="179"/>
        <end position="276"/>
    </location>
</feature>
<feature type="transmembrane region" description="Helical" evidence="2">
    <location>
        <begin position="21"/>
        <end position="41"/>
    </location>
</feature>
<protein>
    <submittedName>
        <fullName evidence="4">Peptidase M23</fullName>
    </submittedName>
</protein>
<evidence type="ECO:0000313" key="4">
    <source>
        <dbReference type="EMBL" id="ACB86384.1"/>
    </source>
</evidence>
<evidence type="ECO:0000259" key="3">
    <source>
        <dbReference type="Pfam" id="PF01551"/>
    </source>
</evidence>
<dbReference type="GO" id="GO:0004222">
    <property type="term" value="F:metalloendopeptidase activity"/>
    <property type="evidence" value="ECO:0007669"/>
    <property type="project" value="TreeGrafter"/>
</dbReference>